<evidence type="ECO:0000256" key="2">
    <source>
        <dbReference type="ARBA" id="ARBA00004651"/>
    </source>
</evidence>
<dbReference type="SMART" id="SM00387">
    <property type="entry name" value="HATPase_c"/>
    <property type="match status" value="1"/>
</dbReference>
<keyword evidence="6 13" id="KW-0812">Transmembrane</keyword>
<dbReference type="InterPro" id="IPR003594">
    <property type="entry name" value="HATPase_dom"/>
</dbReference>
<evidence type="ECO:0000256" key="13">
    <source>
        <dbReference type="SAM" id="Phobius"/>
    </source>
</evidence>
<accession>A0A1C0YXN2</accession>
<evidence type="ECO:0000256" key="4">
    <source>
        <dbReference type="ARBA" id="ARBA00022475"/>
    </source>
</evidence>
<comment type="catalytic activity">
    <reaction evidence="1">
        <text>ATP + protein L-histidine = ADP + protein N-phospho-L-histidine.</text>
        <dbReference type="EC" id="2.7.13.3"/>
    </reaction>
</comment>
<dbReference type="GO" id="GO:0004721">
    <property type="term" value="F:phosphoprotein phosphatase activity"/>
    <property type="evidence" value="ECO:0007669"/>
    <property type="project" value="TreeGrafter"/>
</dbReference>
<dbReference type="PANTHER" id="PTHR45453:SF2">
    <property type="entry name" value="HISTIDINE KINASE"/>
    <property type="match status" value="1"/>
</dbReference>
<keyword evidence="12 13" id="KW-0472">Membrane</keyword>
<evidence type="ECO:0000256" key="6">
    <source>
        <dbReference type="ARBA" id="ARBA00022692"/>
    </source>
</evidence>
<keyword evidence="5" id="KW-0808">Transferase</keyword>
<keyword evidence="11" id="KW-0902">Two-component regulatory system</keyword>
<dbReference type="SUPFAM" id="SSF55874">
    <property type="entry name" value="ATPase domain of HSP90 chaperone/DNA topoisomerase II/histidine kinase"/>
    <property type="match status" value="1"/>
</dbReference>
<dbReference type="AlphaFoldDB" id="A0A1C0YXN2"/>
<feature type="domain" description="Histidine kinase" evidence="14">
    <location>
        <begin position="109"/>
        <end position="315"/>
    </location>
</feature>
<evidence type="ECO:0000313" key="15">
    <source>
        <dbReference type="EMBL" id="OCS91906.1"/>
    </source>
</evidence>
<dbReference type="Proteomes" id="UP000093482">
    <property type="component" value="Unassembled WGS sequence"/>
</dbReference>
<dbReference type="InterPro" id="IPR004358">
    <property type="entry name" value="Sig_transdc_His_kin-like_C"/>
</dbReference>
<dbReference type="GO" id="GO:0000155">
    <property type="term" value="F:phosphorelay sensor kinase activity"/>
    <property type="evidence" value="ECO:0007669"/>
    <property type="project" value="TreeGrafter"/>
</dbReference>
<feature type="transmembrane region" description="Helical" evidence="13">
    <location>
        <begin position="41"/>
        <end position="59"/>
    </location>
</feature>
<dbReference type="InterPro" id="IPR050351">
    <property type="entry name" value="BphY/WalK/GraS-like"/>
</dbReference>
<dbReference type="OrthoDB" id="9780487at2"/>
<dbReference type="EC" id="2.7.13.3" evidence="3"/>
<keyword evidence="9" id="KW-0067">ATP-binding</keyword>
<dbReference type="Gene3D" id="3.30.565.10">
    <property type="entry name" value="Histidine kinase-like ATPase, C-terminal domain"/>
    <property type="match status" value="1"/>
</dbReference>
<name>A0A1C0YXN2_9BACL</name>
<dbReference type="GO" id="GO:0005886">
    <property type="term" value="C:plasma membrane"/>
    <property type="evidence" value="ECO:0007669"/>
    <property type="project" value="UniProtKB-SubCell"/>
</dbReference>
<dbReference type="GO" id="GO:0016036">
    <property type="term" value="P:cellular response to phosphate starvation"/>
    <property type="evidence" value="ECO:0007669"/>
    <property type="project" value="TreeGrafter"/>
</dbReference>
<evidence type="ECO:0000256" key="10">
    <source>
        <dbReference type="ARBA" id="ARBA00022989"/>
    </source>
</evidence>
<feature type="transmembrane region" description="Helical" evidence="13">
    <location>
        <begin position="12"/>
        <end position="29"/>
    </location>
</feature>
<keyword evidence="4" id="KW-1003">Cell membrane</keyword>
<evidence type="ECO:0000256" key="9">
    <source>
        <dbReference type="ARBA" id="ARBA00022840"/>
    </source>
</evidence>
<evidence type="ECO:0000256" key="1">
    <source>
        <dbReference type="ARBA" id="ARBA00000085"/>
    </source>
</evidence>
<evidence type="ECO:0000259" key="14">
    <source>
        <dbReference type="PROSITE" id="PS50109"/>
    </source>
</evidence>
<dbReference type="PRINTS" id="PR00344">
    <property type="entry name" value="BCTRLSENSOR"/>
</dbReference>
<evidence type="ECO:0000256" key="8">
    <source>
        <dbReference type="ARBA" id="ARBA00022777"/>
    </source>
</evidence>
<protein>
    <recommendedName>
        <fullName evidence="3">histidine kinase</fullName>
        <ecNumber evidence="3">2.7.13.3</ecNumber>
    </recommendedName>
</protein>
<gene>
    <name evidence="15" type="ORF">A6K76_07970</name>
</gene>
<dbReference type="Pfam" id="PF02518">
    <property type="entry name" value="HATPase_c"/>
    <property type="match status" value="1"/>
</dbReference>
<evidence type="ECO:0000256" key="3">
    <source>
        <dbReference type="ARBA" id="ARBA00012438"/>
    </source>
</evidence>
<evidence type="ECO:0000256" key="7">
    <source>
        <dbReference type="ARBA" id="ARBA00022741"/>
    </source>
</evidence>
<keyword evidence="7" id="KW-0547">Nucleotide-binding</keyword>
<sequence>MIALFLRQHRSWLLLLVVMQLLTNMLLFVDEGIHRVSLTYFNAVWLFVVLIFCAVRLSIDKRKMHTYEQLKNNYYETIEENYKEQLQMLLAEKRQQHLQLLEKHDELLAWVHEMKAPLTAMQLLHDKISEPQLQERMQHEWLRLHLLLDQQLHATRLVNIEQDNRMERVKLREVVVKEVQQLRSWFFEKQIELDLDNLEEEVISDAKWLGFIVRQLLTNALKYSDCGQQIRIYTTLHDGCITLHVEDRGVGIAAEDLPRVFRKSYTGTLGREKSAATGMGLYLVKQVADALHLHVSITSEVANGTTVHVQFTNEDTYMKTFSK</sequence>
<dbReference type="EMBL" id="MATO01000022">
    <property type="protein sequence ID" value="OCS91906.1"/>
    <property type="molecule type" value="Genomic_DNA"/>
</dbReference>
<proteinExistence type="predicted"/>
<dbReference type="RefSeq" id="WP_066462921.1">
    <property type="nucleotide sequence ID" value="NZ_MATO01000022.1"/>
</dbReference>
<dbReference type="PANTHER" id="PTHR45453">
    <property type="entry name" value="PHOSPHATE REGULON SENSOR PROTEIN PHOR"/>
    <property type="match status" value="1"/>
</dbReference>
<evidence type="ECO:0000256" key="12">
    <source>
        <dbReference type="ARBA" id="ARBA00023136"/>
    </source>
</evidence>
<organism evidence="15 16">
    <name type="scientific">Caryophanon latum</name>
    <dbReference type="NCBI Taxonomy" id="33977"/>
    <lineage>
        <taxon>Bacteria</taxon>
        <taxon>Bacillati</taxon>
        <taxon>Bacillota</taxon>
        <taxon>Bacilli</taxon>
        <taxon>Bacillales</taxon>
        <taxon>Caryophanaceae</taxon>
        <taxon>Caryophanon</taxon>
    </lineage>
</organism>
<evidence type="ECO:0000313" key="16">
    <source>
        <dbReference type="Proteomes" id="UP000093482"/>
    </source>
</evidence>
<dbReference type="InterPro" id="IPR005467">
    <property type="entry name" value="His_kinase_dom"/>
</dbReference>
<dbReference type="GO" id="GO:0005524">
    <property type="term" value="F:ATP binding"/>
    <property type="evidence" value="ECO:0007669"/>
    <property type="project" value="UniProtKB-KW"/>
</dbReference>
<comment type="subcellular location">
    <subcellularLocation>
        <location evidence="2">Cell membrane</location>
        <topology evidence="2">Multi-pass membrane protein</topology>
    </subcellularLocation>
</comment>
<evidence type="ECO:0000256" key="5">
    <source>
        <dbReference type="ARBA" id="ARBA00022679"/>
    </source>
</evidence>
<evidence type="ECO:0000256" key="11">
    <source>
        <dbReference type="ARBA" id="ARBA00023012"/>
    </source>
</evidence>
<keyword evidence="16" id="KW-1185">Reference proteome</keyword>
<reference evidence="15 16" key="1">
    <citation type="submission" date="2016-07" db="EMBL/GenBank/DDBJ databases">
        <title>Caryophanon latum genome sequencing.</title>
        <authorList>
            <person name="Verma A."/>
            <person name="Pal Y."/>
            <person name="Krishnamurthi S."/>
        </authorList>
    </citation>
    <scope>NUCLEOTIDE SEQUENCE [LARGE SCALE GENOMIC DNA]</scope>
    <source>
        <strain evidence="15 16">DSM 14151</strain>
    </source>
</reference>
<dbReference type="InterPro" id="IPR036890">
    <property type="entry name" value="HATPase_C_sf"/>
</dbReference>
<keyword evidence="10 13" id="KW-1133">Transmembrane helix</keyword>
<dbReference type="PROSITE" id="PS50109">
    <property type="entry name" value="HIS_KIN"/>
    <property type="match status" value="1"/>
</dbReference>
<keyword evidence="8 15" id="KW-0418">Kinase</keyword>
<comment type="caution">
    <text evidence="15">The sequence shown here is derived from an EMBL/GenBank/DDBJ whole genome shotgun (WGS) entry which is preliminary data.</text>
</comment>